<organism evidence="2 3">
    <name type="scientific">Hyaloscypha variabilis (strain UAMH 11265 / GT02V1 / F)</name>
    <name type="common">Meliniomyces variabilis</name>
    <dbReference type="NCBI Taxonomy" id="1149755"/>
    <lineage>
        <taxon>Eukaryota</taxon>
        <taxon>Fungi</taxon>
        <taxon>Dikarya</taxon>
        <taxon>Ascomycota</taxon>
        <taxon>Pezizomycotina</taxon>
        <taxon>Leotiomycetes</taxon>
        <taxon>Helotiales</taxon>
        <taxon>Hyaloscyphaceae</taxon>
        <taxon>Hyaloscypha</taxon>
        <taxon>Hyaloscypha variabilis</taxon>
    </lineage>
</organism>
<dbReference type="OrthoDB" id="2985014at2759"/>
<evidence type="ECO:0000256" key="1">
    <source>
        <dbReference type="SAM" id="MobiDB-lite"/>
    </source>
</evidence>
<keyword evidence="3" id="KW-1185">Reference proteome</keyword>
<dbReference type="AlphaFoldDB" id="A0A2J6QW76"/>
<dbReference type="CDD" id="cd14688">
    <property type="entry name" value="bZIP_YAP"/>
    <property type="match status" value="1"/>
</dbReference>
<dbReference type="InterPro" id="IPR046347">
    <property type="entry name" value="bZIP_sf"/>
</dbReference>
<dbReference type="Pfam" id="PF11905">
    <property type="entry name" value="DUF3425"/>
    <property type="match status" value="1"/>
</dbReference>
<evidence type="ECO:0000313" key="3">
    <source>
        <dbReference type="Proteomes" id="UP000235786"/>
    </source>
</evidence>
<dbReference type="Gene3D" id="1.20.5.170">
    <property type="match status" value="1"/>
</dbReference>
<feature type="compositionally biased region" description="Low complexity" evidence="1">
    <location>
        <begin position="13"/>
        <end position="26"/>
    </location>
</feature>
<dbReference type="STRING" id="1149755.A0A2J6QW76"/>
<dbReference type="PANTHER" id="PTHR37012">
    <property type="entry name" value="B-ZIP TRANSCRIPTION FACTOR (EUROFUNG)-RELATED"/>
    <property type="match status" value="1"/>
</dbReference>
<dbReference type="Proteomes" id="UP000235786">
    <property type="component" value="Unassembled WGS sequence"/>
</dbReference>
<name>A0A2J6QW76_HYAVF</name>
<accession>A0A2J6QW76</accession>
<proteinExistence type="predicted"/>
<reference evidence="2 3" key="1">
    <citation type="submission" date="2016-04" db="EMBL/GenBank/DDBJ databases">
        <title>A degradative enzymes factory behind the ericoid mycorrhizal symbiosis.</title>
        <authorList>
            <consortium name="DOE Joint Genome Institute"/>
            <person name="Martino E."/>
            <person name="Morin E."/>
            <person name="Grelet G."/>
            <person name="Kuo A."/>
            <person name="Kohler A."/>
            <person name="Daghino S."/>
            <person name="Barry K."/>
            <person name="Choi C."/>
            <person name="Cichocki N."/>
            <person name="Clum A."/>
            <person name="Copeland A."/>
            <person name="Hainaut M."/>
            <person name="Haridas S."/>
            <person name="Labutti K."/>
            <person name="Lindquist E."/>
            <person name="Lipzen A."/>
            <person name="Khouja H.-R."/>
            <person name="Murat C."/>
            <person name="Ohm R."/>
            <person name="Olson A."/>
            <person name="Spatafora J."/>
            <person name="Veneault-Fourrey C."/>
            <person name="Henrissat B."/>
            <person name="Grigoriev I."/>
            <person name="Martin F."/>
            <person name="Perotto S."/>
        </authorList>
    </citation>
    <scope>NUCLEOTIDE SEQUENCE [LARGE SCALE GENOMIC DNA]</scope>
    <source>
        <strain evidence="2 3">F</strain>
    </source>
</reference>
<protein>
    <recommendedName>
        <fullName evidence="4">BZIP domain-containing protein</fullName>
    </recommendedName>
</protein>
<evidence type="ECO:0008006" key="4">
    <source>
        <dbReference type="Google" id="ProtNLM"/>
    </source>
</evidence>
<gene>
    <name evidence="2" type="ORF">L207DRAFT_223021</name>
</gene>
<sequence>MSTPGGSRDAEDSTPSSDSGTGASSSKPKQAPRSVSLLTPAQLQRKRAQDRESQRQTRARVKQTIAELERRVEMLTEELQLTRLENASLQEKNQLAPPGTIRQASAVSHAVPESEPKFFPEGRAAIVQQQSRMLVPYTGMPPKLSDSMIFEGQISTGPSLETVIDPSLFYVYQDFEQHQPILSIPVWEARPVNYPATCKFDKIVLDLVATLKPVHQTGGNALEFSNPSFPHISALLNPQQHSMMYPLAAEIVSKVIYVFTMDSLPEQIAIMWNMCTLIRWMISGSEDDYYDMPDWMRPTAAQIVTAHPIWADMYCWPKARERLCRNPMYHDTYEALTNAANETLSINWPYRGEDTLIKISNSEFAINPAFITHIRNLDNWTLSAAFIDKYPEFDGEINIGKPRTWGGSTFKQ</sequence>
<dbReference type="InterPro" id="IPR021833">
    <property type="entry name" value="DUF3425"/>
</dbReference>
<evidence type="ECO:0000313" key="2">
    <source>
        <dbReference type="EMBL" id="PMD30526.1"/>
    </source>
</evidence>
<dbReference type="EMBL" id="KZ613966">
    <property type="protein sequence ID" value="PMD30526.1"/>
    <property type="molecule type" value="Genomic_DNA"/>
</dbReference>
<feature type="region of interest" description="Disordered" evidence="1">
    <location>
        <begin position="1"/>
        <end position="60"/>
    </location>
</feature>
<dbReference type="SUPFAM" id="SSF57959">
    <property type="entry name" value="Leucine zipper domain"/>
    <property type="match status" value="1"/>
</dbReference>
<dbReference type="GO" id="GO:0003700">
    <property type="term" value="F:DNA-binding transcription factor activity"/>
    <property type="evidence" value="ECO:0007669"/>
    <property type="project" value="InterPro"/>
</dbReference>